<keyword evidence="5 7" id="KW-1133">Transmembrane helix</keyword>
<evidence type="ECO:0000256" key="3">
    <source>
        <dbReference type="ARBA" id="ARBA00022692"/>
    </source>
</evidence>
<dbReference type="Gene3D" id="2.60.40.1660">
    <property type="entry name" value="Na, k-atpase alpha subunit"/>
    <property type="match status" value="1"/>
</dbReference>
<evidence type="ECO:0000256" key="2">
    <source>
        <dbReference type="ARBA" id="ARBA00005876"/>
    </source>
</evidence>
<dbReference type="PANTHER" id="PTHR11523:SF28">
    <property type="entry name" value="NA_K-ATPASE BETA SUBUNIT ISOFORM 4-RELATED"/>
    <property type="match status" value="1"/>
</dbReference>
<feature type="transmembrane region" description="Helical" evidence="7">
    <location>
        <begin position="46"/>
        <end position="69"/>
    </location>
</feature>
<dbReference type="FunCoup" id="A0A6P8HFV6">
    <property type="interactions" value="1538"/>
</dbReference>
<sequence length="281" mass="31407">MAYAESPKGLSKWQQVVRNAKAFGTFLYDKEKGEVMGRGAESWGKITVFFIIFYLCLAGFFAAMLNVFLATMPDPAKAEGPKFTQYLAGRSALRISPSHKISNFNKDKSGEYNGYVNSINDFLSAYKQQNDTDFAAEYCNFTSTKPMPSGQEKQCKFDLTQLGPCYSNANGFSYGYGDGAPCFFMKMNKVYDWVPEPDDGLSYIKIVCEGAKVYPEQTPGFPVGFFPYRGQGKWLSPIVAVQINGTSNEEAKCSAYAKNVERSSTFLLERGAYNRVRIQIQ</sequence>
<dbReference type="InterPro" id="IPR000402">
    <property type="entry name" value="Na/K_ATPase_sub_beta"/>
</dbReference>
<keyword evidence="8" id="KW-1185">Reference proteome</keyword>
<keyword evidence="6 7" id="KW-0472">Membrane</keyword>
<dbReference type="GeneID" id="116291650"/>
<dbReference type="Pfam" id="PF00287">
    <property type="entry name" value="Na_K-ATPase"/>
    <property type="match status" value="1"/>
</dbReference>
<dbReference type="AlphaFoldDB" id="A0A6P8HFV6"/>
<dbReference type="RefSeq" id="XP_031554696.1">
    <property type="nucleotide sequence ID" value="XM_031698836.1"/>
</dbReference>
<dbReference type="InterPro" id="IPR038702">
    <property type="entry name" value="Na/K_ATPase_sub_beta_sf"/>
</dbReference>
<comment type="similarity">
    <text evidence="2">Belongs to the X(+)/potassium ATPases subunit beta family.</text>
</comment>
<dbReference type="KEGG" id="aten:116291650"/>
<organism evidence="8 9">
    <name type="scientific">Actinia tenebrosa</name>
    <name type="common">Australian red waratah sea anemone</name>
    <dbReference type="NCBI Taxonomy" id="6105"/>
    <lineage>
        <taxon>Eukaryota</taxon>
        <taxon>Metazoa</taxon>
        <taxon>Cnidaria</taxon>
        <taxon>Anthozoa</taxon>
        <taxon>Hexacorallia</taxon>
        <taxon>Actiniaria</taxon>
        <taxon>Actiniidae</taxon>
        <taxon>Actinia</taxon>
    </lineage>
</organism>
<accession>A0A6P8HFV6</accession>
<comment type="subcellular location">
    <subcellularLocation>
        <location evidence="1">Membrane</location>
        <topology evidence="1">Single-pass type II membrane protein</topology>
    </subcellularLocation>
</comment>
<dbReference type="GO" id="GO:0006883">
    <property type="term" value="P:intracellular sodium ion homeostasis"/>
    <property type="evidence" value="ECO:0007669"/>
    <property type="project" value="TreeGrafter"/>
</dbReference>
<dbReference type="GO" id="GO:1990573">
    <property type="term" value="P:potassium ion import across plasma membrane"/>
    <property type="evidence" value="ECO:0007669"/>
    <property type="project" value="TreeGrafter"/>
</dbReference>
<keyword evidence="3 7" id="KW-0812">Transmembrane</keyword>
<evidence type="ECO:0000256" key="1">
    <source>
        <dbReference type="ARBA" id="ARBA00004606"/>
    </source>
</evidence>
<dbReference type="OrthoDB" id="5912413at2759"/>
<dbReference type="PANTHER" id="PTHR11523">
    <property type="entry name" value="SODIUM/POTASSIUM-DEPENDENT ATPASE BETA SUBUNIT"/>
    <property type="match status" value="1"/>
</dbReference>
<dbReference type="Proteomes" id="UP000515163">
    <property type="component" value="Unplaced"/>
</dbReference>
<proteinExistence type="inferred from homology"/>
<evidence type="ECO:0000256" key="4">
    <source>
        <dbReference type="ARBA" id="ARBA00022968"/>
    </source>
</evidence>
<evidence type="ECO:0000313" key="8">
    <source>
        <dbReference type="Proteomes" id="UP000515163"/>
    </source>
</evidence>
<keyword evidence="4" id="KW-0735">Signal-anchor</keyword>
<dbReference type="GO" id="GO:0001671">
    <property type="term" value="F:ATPase activator activity"/>
    <property type="evidence" value="ECO:0007669"/>
    <property type="project" value="TreeGrafter"/>
</dbReference>
<name>A0A6P8HFV6_ACTTE</name>
<protein>
    <submittedName>
        <fullName evidence="9">Sodium/potassium-transporting ATPase subunit beta-1-like</fullName>
    </submittedName>
</protein>
<gene>
    <name evidence="9" type="primary">LOC116291650</name>
</gene>
<evidence type="ECO:0000256" key="7">
    <source>
        <dbReference type="SAM" id="Phobius"/>
    </source>
</evidence>
<reference evidence="9" key="1">
    <citation type="submission" date="2025-08" db="UniProtKB">
        <authorList>
            <consortium name="RefSeq"/>
        </authorList>
    </citation>
    <scope>IDENTIFICATION</scope>
    <source>
        <tissue evidence="9">Tentacle</tissue>
    </source>
</reference>
<evidence type="ECO:0000256" key="6">
    <source>
        <dbReference type="ARBA" id="ARBA00023136"/>
    </source>
</evidence>
<evidence type="ECO:0000313" key="9">
    <source>
        <dbReference type="RefSeq" id="XP_031554696.1"/>
    </source>
</evidence>
<dbReference type="GO" id="GO:0030007">
    <property type="term" value="P:intracellular potassium ion homeostasis"/>
    <property type="evidence" value="ECO:0007669"/>
    <property type="project" value="TreeGrafter"/>
</dbReference>
<evidence type="ECO:0000256" key="5">
    <source>
        <dbReference type="ARBA" id="ARBA00022989"/>
    </source>
</evidence>
<dbReference type="GO" id="GO:0036376">
    <property type="term" value="P:sodium ion export across plasma membrane"/>
    <property type="evidence" value="ECO:0007669"/>
    <property type="project" value="TreeGrafter"/>
</dbReference>
<dbReference type="GO" id="GO:0005890">
    <property type="term" value="C:sodium:potassium-exchanging ATPase complex"/>
    <property type="evidence" value="ECO:0007669"/>
    <property type="project" value="InterPro"/>
</dbReference>
<dbReference type="InParanoid" id="A0A6P8HFV6"/>